<feature type="region of interest" description="Disordered" evidence="1">
    <location>
        <begin position="73"/>
        <end position="101"/>
    </location>
</feature>
<accession>A0A4S4FTD6</accession>
<dbReference type="EMBL" id="SSSM01000001">
    <property type="protein sequence ID" value="THG33202.1"/>
    <property type="molecule type" value="Genomic_DNA"/>
</dbReference>
<name>A0A4S4FTD6_9MICO</name>
<reference evidence="2 3" key="1">
    <citation type="submission" date="2019-04" db="EMBL/GenBank/DDBJ databases">
        <authorList>
            <person name="Jiang L."/>
        </authorList>
    </citation>
    <scope>NUCLEOTIDE SEQUENCE [LARGE SCALE GENOMIC DNA]</scope>
    <source>
        <strain evidence="2 3">YIM 131853</strain>
    </source>
</reference>
<protein>
    <submittedName>
        <fullName evidence="2">Uncharacterized protein</fullName>
    </submittedName>
</protein>
<evidence type="ECO:0000313" key="2">
    <source>
        <dbReference type="EMBL" id="THG33202.1"/>
    </source>
</evidence>
<proteinExistence type="predicted"/>
<organism evidence="2 3">
    <name type="scientific">Naasia lichenicola</name>
    <dbReference type="NCBI Taxonomy" id="2565933"/>
    <lineage>
        <taxon>Bacteria</taxon>
        <taxon>Bacillati</taxon>
        <taxon>Actinomycetota</taxon>
        <taxon>Actinomycetes</taxon>
        <taxon>Micrococcales</taxon>
        <taxon>Microbacteriaceae</taxon>
        <taxon>Naasia</taxon>
    </lineage>
</organism>
<keyword evidence="3" id="KW-1185">Reference proteome</keyword>
<feature type="compositionally biased region" description="Gly residues" evidence="1">
    <location>
        <begin position="73"/>
        <end position="82"/>
    </location>
</feature>
<comment type="caution">
    <text evidence="2">The sequence shown here is derived from an EMBL/GenBank/DDBJ whole genome shotgun (WGS) entry which is preliminary data.</text>
</comment>
<dbReference type="Proteomes" id="UP000309133">
    <property type="component" value="Unassembled WGS sequence"/>
</dbReference>
<dbReference type="RefSeq" id="WP_136425983.1">
    <property type="nucleotide sequence ID" value="NZ_SSSM01000001.1"/>
</dbReference>
<sequence>MIKKWHPMLAAHEQPTGHWTMLDSRDHAYGTIVVSGSGYLATDATGESVGRFRTLKEATERVHRKWIASFGAGGSRAAGSRGGAAVQPELYDPDPDADTWESTAPKASLAARFGTAVAG</sequence>
<evidence type="ECO:0000256" key="1">
    <source>
        <dbReference type="SAM" id="MobiDB-lite"/>
    </source>
</evidence>
<evidence type="ECO:0000313" key="3">
    <source>
        <dbReference type="Proteomes" id="UP000309133"/>
    </source>
</evidence>
<gene>
    <name evidence="2" type="ORF">E6C64_02275</name>
</gene>
<dbReference type="AlphaFoldDB" id="A0A4S4FTD6"/>
<dbReference type="OrthoDB" id="5120099at2"/>